<keyword evidence="3" id="KW-1185">Reference proteome</keyword>
<gene>
    <name evidence="2" type="ORF">ACFQ00_13860</name>
</gene>
<reference evidence="3" key="1">
    <citation type="journal article" date="2019" name="Int. J. Syst. Evol. Microbiol.">
        <title>The Global Catalogue of Microorganisms (GCM) 10K type strain sequencing project: providing services to taxonomists for standard genome sequencing and annotation.</title>
        <authorList>
            <consortium name="The Broad Institute Genomics Platform"/>
            <consortium name="The Broad Institute Genome Sequencing Center for Infectious Disease"/>
            <person name="Wu L."/>
            <person name="Ma J."/>
        </authorList>
    </citation>
    <scope>NUCLEOTIDE SEQUENCE [LARGE SCALE GENOMIC DNA]</scope>
    <source>
        <strain evidence="3">CCUG 52537</strain>
    </source>
</reference>
<evidence type="ECO:0000313" key="3">
    <source>
        <dbReference type="Proteomes" id="UP001597124"/>
    </source>
</evidence>
<feature type="region of interest" description="Disordered" evidence="1">
    <location>
        <begin position="1"/>
        <end position="22"/>
    </location>
</feature>
<dbReference type="Proteomes" id="UP001597124">
    <property type="component" value="Unassembled WGS sequence"/>
</dbReference>
<evidence type="ECO:0000256" key="1">
    <source>
        <dbReference type="SAM" id="MobiDB-lite"/>
    </source>
</evidence>
<accession>A0ABW3C4R1</accession>
<dbReference type="EMBL" id="JBHTIK010000008">
    <property type="protein sequence ID" value="MFD0849416.1"/>
    <property type="molecule type" value="Genomic_DNA"/>
</dbReference>
<feature type="region of interest" description="Disordered" evidence="1">
    <location>
        <begin position="61"/>
        <end position="101"/>
    </location>
</feature>
<name>A0ABW3C4R1_SPHXN</name>
<organism evidence="2 3">
    <name type="scientific">Sphingosinicella xenopeptidilytica</name>
    <dbReference type="NCBI Taxonomy" id="364098"/>
    <lineage>
        <taxon>Bacteria</taxon>
        <taxon>Pseudomonadati</taxon>
        <taxon>Pseudomonadota</taxon>
        <taxon>Alphaproteobacteria</taxon>
        <taxon>Sphingomonadales</taxon>
        <taxon>Sphingosinicellaceae</taxon>
        <taxon>Sphingosinicella</taxon>
    </lineage>
</organism>
<dbReference type="RefSeq" id="WP_381491937.1">
    <property type="nucleotide sequence ID" value="NZ_JBHTIK010000008.1"/>
</dbReference>
<comment type="caution">
    <text evidence="2">The sequence shown here is derived from an EMBL/GenBank/DDBJ whole genome shotgun (WGS) entry which is preliminary data.</text>
</comment>
<protein>
    <submittedName>
        <fullName evidence="2">Uncharacterized protein</fullName>
    </submittedName>
</protein>
<sequence length="101" mass="11022">MRQTTARRSVSKGFKMQPSSSLCRTQERFHLDQAAKAVLPNLRQLATGAAAAWAREAEAAEHRDKRRAAVAGPAEGRIALSVPDSDTMPENENPDRGFAHP</sequence>
<proteinExistence type="predicted"/>
<evidence type="ECO:0000313" key="2">
    <source>
        <dbReference type="EMBL" id="MFD0849416.1"/>
    </source>
</evidence>